<organism evidence="1 2">
    <name type="scientific">Nocardia otitidiscaviarum</name>
    <dbReference type="NCBI Taxonomy" id="1823"/>
    <lineage>
        <taxon>Bacteria</taxon>
        <taxon>Bacillati</taxon>
        <taxon>Actinomycetota</taxon>
        <taxon>Actinomycetes</taxon>
        <taxon>Mycobacteriales</taxon>
        <taxon>Nocardiaceae</taxon>
        <taxon>Nocardia</taxon>
    </lineage>
</organism>
<gene>
    <name evidence="1" type="ORF">FOH10_25670</name>
</gene>
<evidence type="ECO:0000313" key="1">
    <source>
        <dbReference type="EMBL" id="QDP81605.1"/>
    </source>
</evidence>
<sequence length="159" mass="17759">MLWKAGSMQLIDSEGHGVELRIVGYQFPDAADLRIRRSWLVIEGSAYSPQGDWPFRWQAMTPPEAVALKQWLQRVANVLVGGERPITQLRFTEPNLALSFDTSEAEPIELSISLDLEFSPPWQRRTRAGNPYVVSCRLTGGSISAAASEWATEIEPYPG</sequence>
<reference evidence="1 2" key="1">
    <citation type="submission" date="2019-07" db="EMBL/GenBank/DDBJ databases">
        <title>Complete Genome Sequence and Methylome Analysis of Nocardia otitidis-caviarum NEB252.</title>
        <authorList>
            <person name="Fomenkov A."/>
            <person name="Anton B.P."/>
            <person name="Vincze T."/>
            <person name="Roberts R.J."/>
        </authorList>
    </citation>
    <scope>NUCLEOTIDE SEQUENCE [LARGE SCALE GENOMIC DNA]</scope>
    <source>
        <strain evidence="1 2">NEB252</strain>
    </source>
</reference>
<dbReference type="KEGG" id="nod:FOH10_25670"/>
<dbReference type="AlphaFoldDB" id="A0A516NRR7"/>
<dbReference type="Proteomes" id="UP000317039">
    <property type="component" value="Chromosome"/>
</dbReference>
<accession>A0A516NRR7</accession>
<dbReference type="EMBL" id="CP041695">
    <property type="protein sequence ID" value="QDP81605.1"/>
    <property type="molecule type" value="Genomic_DNA"/>
</dbReference>
<proteinExistence type="predicted"/>
<dbReference type="Pfam" id="PF24716">
    <property type="entry name" value="WapI"/>
    <property type="match status" value="1"/>
</dbReference>
<dbReference type="RefSeq" id="WP_143982647.1">
    <property type="nucleotide sequence ID" value="NZ_JANDZZ010000001.1"/>
</dbReference>
<protein>
    <submittedName>
        <fullName evidence="1">Uncharacterized protein</fullName>
    </submittedName>
</protein>
<name>A0A516NRR7_9NOCA</name>
<evidence type="ECO:0000313" key="2">
    <source>
        <dbReference type="Proteomes" id="UP000317039"/>
    </source>
</evidence>
<dbReference type="InterPro" id="IPR056510">
    <property type="entry name" value="WapI"/>
</dbReference>